<dbReference type="RefSeq" id="WP_221859728.1">
    <property type="nucleotide sequence ID" value="NZ_JAIKTU010000004.1"/>
</dbReference>
<reference evidence="2 3" key="1">
    <citation type="journal article" date="2021" name="Cell Host Microbe">
        <title>in vivo commensal control of Clostridioides difficile virulence.</title>
        <authorList>
            <person name="Girinathan B.P."/>
            <person name="Dibenedetto N."/>
            <person name="Worley J.N."/>
            <person name="Peltier J."/>
            <person name="Arrieta-Ortiz M.L."/>
            <person name="Rupa Christinal Immanuel S."/>
            <person name="Lavin R."/>
            <person name="Delaney M.L."/>
            <person name="Cummins C."/>
            <person name="Hoffmann M."/>
            <person name="Luo Y."/>
            <person name="Gonzalez-Escalona N."/>
            <person name="Allard M."/>
            <person name="Onderdonk A.B."/>
            <person name="Gerber G.K."/>
            <person name="Sonenshein A.L."/>
            <person name="Baliga N."/>
            <person name="Dupuy B."/>
            <person name="Bry L."/>
        </authorList>
    </citation>
    <scope>NUCLEOTIDE SEQUENCE [LARGE SCALE GENOMIC DNA]</scope>
    <source>
        <strain evidence="2 3">DSM 599</strain>
    </source>
</reference>
<keyword evidence="1" id="KW-1133">Transmembrane helix</keyword>
<gene>
    <name evidence="2" type="ORF">K5V21_05195</name>
</gene>
<evidence type="ECO:0000313" key="3">
    <source>
        <dbReference type="Proteomes" id="UP001299068"/>
    </source>
</evidence>
<sequence length="144" mass="16349">MRRGVTIIEVIAVIAILSIIFVFGGSSISYYKRLNRDVEVENFLSSFKHIVTEGKISAIDTESNLKIKIENSNKKIKLMNGHEEINSIDMPEYIQLNRNGIIDITSEGQVKAGTTILDNIKDKEKYFISIRVGVDYINIEKKKI</sequence>
<dbReference type="InterPro" id="IPR012902">
    <property type="entry name" value="N_methyl_site"/>
</dbReference>
<evidence type="ECO:0000256" key="1">
    <source>
        <dbReference type="SAM" id="Phobius"/>
    </source>
</evidence>
<feature type="transmembrane region" description="Helical" evidence="1">
    <location>
        <begin position="6"/>
        <end position="26"/>
    </location>
</feature>
<proteinExistence type="predicted"/>
<organism evidence="2 3">
    <name type="scientific">Clostridium sardiniense</name>
    <name type="common">Clostridium absonum</name>
    <dbReference type="NCBI Taxonomy" id="29369"/>
    <lineage>
        <taxon>Bacteria</taxon>
        <taxon>Bacillati</taxon>
        <taxon>Bacillota</taxon>
        <taxon>Clostridia</taxon>
        <taxon>Eubacteriales</taxon>
        <taxon>Clostridiaceae</taxon>
        <taxon>Clostridium</taxon>
    </lineage>
</organism>
<evidence type="ECO:0000313" key="2">
    <source>
        <dbReference type="EMBL" id="MBY0754847.1"/>
    </source>
</evidence>
<name>A0ABS7KW93_CLOSR</name>
<comment type="caution">
    <text evidence="2">The sequence shown here is derived from an EMBL/GenBank/DDBJ whole genome shotgun (WGS) entry which is preliminary data.</text>
</comment>
<dbReference type="EMBL" id="JAIKTU010000004">
    <property type="protein sequence ID" value="MBY0754847.1"/>
    <property type="molecule type" value="Genomic_DNA"/>
</dbReference>
<protein>
    <submittedName>
        <fullName evidence="2">Prepilin-type N-terminal cleavage/methylation domain-containing protein</fullName>
    </submittedName>
</protein>
<keyword evidence="3" id="KW-1185">Reference proteome</keyword>
<dbReference type="Proteomes" id="UP001299068">
    <property type="component" value="Unassembled WGS sequence"/>
</dbReference>
<keyword evidence="1" id="KW-0812">Transmembrane</keyword>
<accession>A0ABS7KW93</accession>
<keyword evidence="1" id="KW-0472">Membrane</keyword>
<dbReference type="NCBIfam" id="TIGR02532">
    <property type="entry name" value="IV_pilin_GFxxxE"/>
    <property type="match status" value="1"/>
</dbReference>